<dbReference type="CDD" id="cd23703">
    <property type="entry name" value="mS26_PET12"/>
    <property type="match status" value="1"/>
</dbReference>
<sequence>MGKGNLRFGGKSGILPKPRPIFKRNPIRLPTESELQQEAQAEQGYVEGIPEPVKSGFKFPRAPVSKPVVTVQERIVKTIDQQAAKVANIDTSKLSQDEIWQLKKDEIRRAHLRDAYLIEEKRLARIDELKAKQEAKQREEKALEKVYEESTATKLTLPTIDSYLKGPLVRRRTAEEEELLHEQRVLNRMQADLKYRERKAIDVLDLYHAASQFITTEKELEQAITDAFEVNVDNFDKEMEVEAKLAGRTYAISHQSKNEAIIIDHALGELNGQAGLESIENALDGELEKLRMKAQTASIE</sequence>
<comment type="caution">
    <text evidence="2">The sequence shown here is derived from an EMBL/GenBank/DDBJ whole genome shotgun (WGS) entry which is preliminary data.</text>
</comment>
<gene>
    <name evidence="2" type="ORF">CLIB1423_04S03576</name>
</gene>
<dbReference type="GO" id="GO:0005840">
    <property type="term" value="C:ribosome"/>
    <property type="evidence" value="ECO:0007669"/>
    <property type="project" value="UniProtKB-KW"/>
</dbReference>
<protein>
    <submittedName>
        <fullName evidence="2">37S ribosomal protein Pet123p, mitochondrial</fullName>
    </submittedName>
</protein>
<dbReference type="Proteomes" id="UP000837801">
    <property type="component" value="Unassembled WGS sequence"/>
</dbReference>
<accession>A0A9P0VXP4</accession>
<feature type="region of interest" description="Disordered" evidence="1">
    <location>
        <begin position="1"/>
        <end position="24"/>
    </location>
</feature>
<evidence type="ECO:0000313" key="2">
    <source>
        <dbReference type="EMBL" id="CAH2351681.1"/>
    </source>
</evidence>
<dbReference type="AlphaFoldDB" id="A0A9P0VXP4"/>
<dbReference type="EMBL" id="CAKXYY010000004">
    <property type="protein sequence ID" value="CAH2351681.1"/>
    <property type="molecule type" value="Genomic_DNA"/>
</dbReference>
<keyword evidence="2" id="KW-0687">Ribonucleoprotein</keyword>
<reference evidence="2" key="1">
    <citation type="submission" date="2022-03" db="EMBL/GenBank/DDBJ databases">
        <authorList>
            <person name="Legras J.-L."/>
            <person name="Devillers H."/>
            <person name="Grondin C."/>
        </authorList>
    </citation>
    <scope>NUCLEOTIDE SEQUENCE</scope>
    <source>
        <strain evidence="2">CLIB 1423</strain>
    </source>
</reference>
<evidence type="ECO:0000313" key="3">
    <source>
        <dbReference type="Proteomes" id="UP000837801"/>
    </source>
</evidence>
<keyword evidence="3" id="KW-1185">Reference proteome</keyword>
<keyword evidence="2" id="KW-0689">Ribosomal protein</keyword>
<evidence type="ECO:0000256" key="1">
    <source>
        <dbReference type="SAM" id="MobiDB-lite"/>
    </source>
</evidence>
<dbReference type="OrthoDB" id="5223508at2759"/>
<proteinExistence type="predicted"/>
<dbReference type="Pfam" id="PF26163">
    <property type="entry name" value="mS26"/>
    <property type="match status" value="1"/>
</dbReference>
<name>A0A9P0VXP4_9ASCO</name>
<dbReference type="InterPro" id="IPR058940">
    <property type="entry name" value="mS26_fungi"/>
</dbReference>
<organism evidence="2 3">
    <name type="scientific">[Candida] railenensis</name>
    <dbReference type="NCBI Taxonomy" id="45579"/>
    <lineage>
        <taxon>Eukaryota</taxon>
        <taxon>Fungi</taxon>
        <taxon>Dikarya</taxon>
        <taxon>Ascomycota</taxon>
        <taxon>Saccharomycotina</taxon>
        <taxon>Pichiomycetes</taxon>
        <taxon>Debaryomycetaceae</taxon>
        <taxon>Kurtzmaniella</taxon>
    </lineage>
</organism>